<feature type="region of interest" description="Disordered" evidence="4">
    <location>
        <begin position="44"/>
        <end position="107"/>
    </location>
</feature>
<dbReference type="PROSITE" id="PS00107">
    <property type="entry name" value="PROTEIN_KINASE_ATP"/>
    <property type="match status" value="1"/>
</dbReference>
<evidence type="ECO:0000256" key="1">
    <source>
        <dbReference type="ARBA" id="ARBA00022741"/>
    </source>
</evidence>
<evidence type="ECO:0000313" key="7">
    <source>
        <dbReference type="Proteomes" id="UP001217417"/>
    </source>
</evidence>
<feature type="region of interest" description="Disordered" evidence="4">
    <location>
        <begin position="144"/>
        <end position="199"/>
    </location>
</feature>
<dbReference type="SUPFAM" id="SSF56112">
    <property type="entry name" value="Protein kinase-like (PK-like)"/>
    <property type="match status" value="1"/>
</dbReference>
<dbReference type="GO" id="GO:0005524">
    <property type="term" value="F:ATP binding"/>
    <property type="evidence" value="ECO:0007669"/>
    <property type="project" value="UniProtKB-UniRule"/>
</dbReference>
<name>A0AAD7R1J3_9ASCO</name>
<dbReference type="RefSeq" id="XP_056047522.1">
    <property type="nucleotide sequence ID" value="XM_056190444.1"/>
</dbReference>
<evidence type="ECO:0000259" key="5">
    <source>
        <dbReference type="PROSITE" id="PS50011"/>
    </source>
</evidence>
<dbReference type="Proteomes" id="UP001217417">
    <property type="component" value="Unassembled WGS sequence"/>
</dbReference>
<keyword evidence="2 3" id="KW-0067">ATP-binding</keyword>
<dbReference type="GeneID" id="80885610"/>
<dbReference type="InterPro" id="IPR011009">
    <property type="entry name" value="Kinase-like_dom_sf"/>
</dbReference>
<dbReference type="SMART" id="SM00220">
    <property type="entry name" value="S_TKc"/>
    <property type="match status" value="1"/>
</dbReference>
<keyword evidence="7" id="KW-1185">Reference proteome</keyword>
<organism evidence="6 7">
    <name type="scientific">Lipomyces tetrasporus</name>
    <dbReference type="NCBI Taxonomy" id="54092"/>
    <lineage>
        <taxon>Eukaryota</taxon>
        <taxon>Fungi</taxon>
        <taxon>Dikarya</taxon>
        <taxon>Ascomycota</taxon>
        <taxon>Saccharomycotina</taxon>
        <taxon>Lipomycetes</taxon>
        <taxon>Lipomycetales</taxon>
        <taxon>Lipomycetaceae</taxon>
        <taxon>Lipomyces</taxon>
    </lineage>
</organism>
<comment type="caution">
    <text evidence="6">The sequence shown here is derived from an EMBL/GenBank/DDBJ whole genome shotgun (WGS) entry which is preliminary data.</text>
</comment>
<protein>
    <submittedName>
        <fullName evidence="6">Kinase-like domain-containing protein</fullName>
    </submittedName>
</protein>
<reference evidence="6" key="1">
    <citation type="submission" date="2023-03" db="EMBL/GenBank/DDBJ databases">
        <title>Near-Complete genome sequence of Lipomyces tetrasporous NRRL Y-64009, an oleaginous yeast capable of growing on lignocellulosic hydrolysates.</title>
        <authorList>
            <consortium name="Lawrence Berkeley National Laboratory"/>
            <person name="Jagtap S.S."/>
            <person name="Liu J.-J."/>
            <person name="Walukiewicz H.E."/>
            <person name="Pangilinan J."/>
            <person name="Lipzen A."/>
            <person name="Ahrendt S."/>
            <person name="Koriabine M."/>
            <person name="Cobaugh K."/>
            <person name="Salamov A."/>
            <person name="Yoshinaga Y."/>
            <person name="Ng V."/>
            <person name="Daum C."/>
            <person name="Grigoriev I.V."/>
            <person name="Slininger P.J."/>
            <person name="Dien B.S."/>
            <person name="Jin Y.-S."/>
            <person name="Rao C.V."/>
        </authorList>
    </citation>
    <scope>NUCLEOTIDE SEQUENCE</scope>
    <source>
        <strain evidence="6">NRRL Y-64009</strain>
    </source>
</reference>
<accession>A0AAD7R1J3</accession>
<evidence type="ECO:0000256" key="4">
    <source>
        <dbReference type="SAM" id="MobiDB-lite"/>
    </source>
</evidence>
<dbReference type="Pfam" id="PF00069">
    <property type="entry name" value="Pkinase"/>
    <property type="match status" value="2"/>
</dbReference>
<dbReference type="PROSITE" id="PS00108">
    <property type="entry name" value="PROTEIN_KINASE_ST"/>
    <property type="match status" value="1"/>
</dbReference>
<evidence type="ECO:0000256" key="3">
    <source>
        <dbReference type="PROSITE-ProRule" id="PRU10141"/>
    </source>
</evidence>
<evidence type="ECO:0000256" key="2">
    <source>
        <dbReference type="ARBA" id="ARBA00022840"/>
    </source>
</evidence>
<dbReference type="InterPro" id="IPR017441">
    <property type="entry name" value="Protein_kinase_ATP_BS"/>
</dbReference>
<gene>
    <name evidence="6" type="ORF">POJ06DRAFT_293716</name>
</gene>
<dbReference type="AlphaFoldDB" id="A0AAD7R1J3"/>
<dbReference type="GO" id="GO:0004672">
    <property type="term" value="F:protein kinase activity"/>
    <property type="evidence" value="ECO:0007669"/>
    <property type="project" value="InterPro"/>
</dbReference>
<keyword evidence="6" id="KW-0418">Kinase</keyword>
<keyword evidence="1 3" id="KW-0547">Nucleotide-binding</keyword>
<proteinExistence type="predicted"/>
<dbReference type="PROSITE" id="PS50011">
    <property type="entry name" value="PROTEIN_KINASE_DOM"/>
    <property type="match status" value="1"/>
</dbReference>
<feature type="compositionally biased region" description="Low complexity" evidence="4">
    <location>
        <begin position="49"/>
        <end position="65"/>
    </location>
</feature>
<dbReference type="InterPro" id="IPR008271">
    <property type="entry name" value="Ser/Thr_kinase_AS"/>
</dbReference>
<feature type="domain" description="Protein kinase" evidence="5">
    <location>
        <begin position="229"/>
        <end position="569"/>
    </location>
</feature>
<feature type="compositionally biased region" description="Polar residues" evidence="4">
    <location>
        <begin position="84"/>
        <end position="97"/>
    </location>
</feature>
<dbReference type="EMBL" id="JARPMG010000001">
    <property type="protein sequence ID" value="KAJ8104072.1"/>
    <property type="molecule type" value="Genomic_DNA"/>
</dbReference>
<dbReference type="Gene3D" id="3.30.200.20">
    <property type="entry name" value="Phosphorylase Kinase, domain 1"/>
    <property type="match status" value="1"/>
</dbReference>
<keyword evidence="6" id="KW-0808">Transferase</keyword>
<feature type="binding site" evidence="3">
    <location>
        <position position="264"/>
    </location>
    <ligand>
        <name>ATP</name>
        <dbReference type="ChEBI" id="CHEBI:30616"/>
    </ligand>
</feature>
<dbReference type="Gene3D" id="1.10.510.10">
    <property type="entry name" value="Transferase(Phosphotransferase) domain 1"/>
    <property type="match status" value="1"/>
</dbReference>
<evidence type="ECO:0000313" key="6">
    <source>
        <dbReference type="EMBL" id="KAJ8104072.1"/>
    </source>
</evidence>
<feature type="compositionally biased region" description="Basic residues" evidence="4">
    <location>
        <begin position="167"/>
        <end position="183"/>
    </location>
</feature>
<dbReference type="PANTHER" id="PTHR24347">
    <property type="entry name" value="SERINE/THREONINE-PROTEIN KINASE"/>
    <property type="match status" value="1"/>
</dbReference>
<sequence length="576" mass="62690">MLVAMHKSPAVPVDPATAAIDQSSDLTMPSETSPITLRWEARATNAGGNINTNIKDNNSSSSNKENVPKEEKDGEIEQILVLPTSASGSRSNSQALHVQTADLSVPRDRRTFSESAAASLSGASTSAEQMQYMYGSFSAQSSLQSASSMSPTTGADETSSSPPPQARPRRQYSWRNPKPRNTRRSWSLREGPGEPVSPASKFLAMFNAGQSKVPPAPEPDDEGQEVTDYVIGKPLGYGGFSIVKEAHTLVNGTEVTHAVKIVRKSQRHDVGGVGGVGGATDELAQADLDHELTIWRCISPAHPHVLQLLSVHETEFATFCFMQYANAGSVFDAVIRKQRSDGVTVPLDVKVRWMFELCCALRFLHQDLRIVHRDVKPENCLLSIEDPHSQTVHDAKLLLCDFGMSEFINVEDDDRMPESGGDNSGLSTPDSGIASSMSSLRLMPPSPPPSAVTTVATTTPITTTEFGLTGSVPYLSPELLVPTTEPTPISPKQDIWALGVFTYVLFTGTLPFSHSFLPNLQRLIAKGDWDPDTLRNASDDAIVDFVARCFAMQRSDRWDIGEVLRHEIFRGLTEEK</sequence>
<dbReference type="InterPro" id="IPR000719">
    <property type="entry name" value="Prot_kinase_dom"/>
</dbReference>